<keyword evidence="2" id="KW-0813">Transport</keyword>
<keyword evidence="10" id="KW-1185">Reference proteome</keyword>
<dbReference type="PANTHER" id="PTHR45663">
    <property type="entry name" value="GEO12009P1"/>
    <property type="match status" value="1"/>
</dbReference>
<evidence type="ECO:0000256" key="7">
    <source>
        <dbReference type="PIRNR" id="PIRNR000077"/>
    </source>
</evidence>
<evidence type="ECO:0000256" key="3">
    <source>
        <dbReference type="ARBA" id="ARBA00022982"/>
    </source>
</evidence>
<evidence type="ECO:0000256" key="1">
    <source>
        <dbReference type="ARBA" id="ARBA00008987"/>
    </source>
</evidence>
<dbReference type="PIRSF" id="PIRSF000077">
    <property type="entry name" value="Thioredoxin"/>
    <property type="match status" value="1"/>
</dbReference>
<gene>
    <name evidence="9" type="primary">trxA_2</name>
    <name evidence="9" type="ORF">GCM10023307_33400</name>
</gene>
<comment type="caution">
    <text evidence="9">The sequence shown here is derived from an EMBL/GenBank/DDBJ whole genome shotgun (WGS) entry which is preliminary data.</text>
</comment>
<dbReference type="CDD" id="cd02947">
    <property type="entry name" value="TRX_family"/>
    <property type="match status" value="1"/>
</dbReference>
<dbReference type="InterPro" id="IPR017937">
    <property type="entry name" value="Thioredoxin_CS"/>
</dbReference>
<dbReference type="PROSITE" id="PS51352">
    <property type="entry name" value="THIOREDOXIN_2"/>
    <property type="match status" value="1"/>
</dbReference>
<evidence type="ECO:0000259" key="8">
    <source>
        <dbReference type="PROSITE" id="PS51352"/>
    </source>
</evidence>
<feature type="domain" description="Thioredoxin" evidence="8">
    <location>
        <begin position="1"/>
        <end position="108"/>
    </location>
</feature>
<evidence type="ECO:0000313" key="9">
    <source>
        <dbReference type="EMBL" id="GAA4803974.1"/>
    </source>
</evidence>
<dbReference type="SUPFAM" id="SSF52833">
    <property type="entry name" value="Thioredoxin-like"/>
    <property type="match status" value="1"/>
</dbReference>
<protein>
    <recommendedName>
        <fullName evidence="6 7">Thioredoxin</fullName>
    </recommendedName>
</protein>
<evidence type="ECO:0000256" key="2">
    <source>
        <dbReference type="ARBA" id="ARBA00022448"/>
    </source>
</evidence>
<name>A0ABP9C299_9GAMM</name>
<keyword evidence="5" id="KW-0676">Redox-active center</keyword>
<sequence>MSDKIAHATDADFDALVLQSDVPVLVDFWAPWCTPCKMIAPFLDQLADEYEGRAKVVKVDIEAHPNLGRRFNARSIPMLLTFKNGQVHGTQIGAVGKPHLAQLIDKAL</sequence>
<evidence type="ECO:0000256" key="6">
    <source>
        <dbReference type="NCBIfam" id="TIGR01068"/>
    </source>
</evidence>
<dbReference type="PRINTS" id="PR00421">
    <property type="entry name" value="THIOREDOXIN"/>
</dbReference>
<evidence type="ECO:0000313" key="10">
    <source>
        <dbReference type="Proteomes" id="UP001499959"/>
    </source>
</evidence>
<dbReference type="InterPro" id="IPR013766">
    <property type="entry name" value="Thioredoxin_domain"/>
</dbReference>
<dbReference type="Proteomes" id="UP001499959">
    <property type="component" value="Unassembled WGS sequence"/>
</dbReference>
<dbReference type="InterPro" id="IPR005746">
    <property type="entry name" value="Thioredoxin"/>
</dbReference>
<dbReference type="Pfam" id="PF00085">
    <property type="entry name" value="Thioredoxin"/>
    <property type="match status" value="1"/>
</dbReference>
<reference evidence="10" key="1">
    <citation type="journal article" date="2019" name="Int. J. Syst. Evol. Microbiol.">
        <title>The Global Catalogue of Microorganisms (GCM) 10K type strain sequencing project: providing services to taxonomists for standard genome sequencing and annotation.</title>
        <authorList>
            <consortium name="The Broad Institute Genomics Platform"/>
            <consortium name="The Broad Institute Genome Sequencing Center for Infectious Disease"/>
            <person name="Wu L."/>
            <person name="Ma J."/>
        </authorList>
    </citation>
    <scope>NUCLEOTIDE SEQUENCE [LARGE SCALE GENOMIC DNA]</scope>
    <source>
        <strain evidence="10">JCM 18204</strain>
    </source>
</reference>
<organism evidence="9 10">
    <name type="scientific">Lysobacter hankyongensis</name>
    <dbReference type="NCBI Taxonomy" id="1176535"/>
    <lineage>
        <taxon>Bacteria</taxon>
        <taxon>Pseudomonadati</taxon>
        <taxon>Pseudomonadota</taxon>
        <taxon>Gammaproteobacteria</taxon>
        <taxon>Lysobacterales</taxon>
        <taxon>Lysobacteraceae</taxon>
        <taxon>Lysobacter</taxon>
    </lineage>
</organism>
<proteinExistence type="inferred from homology"/>
<dbReference type="PROSITE" id="PS00194">
    <property type="entry name" value="THIOREDOXIN_1"/>
    <property type="match status" value="1"/>
</dbReference>
<evidence type="ECO:0000256" key="5">
    <source>
        <dbReference type="ARBA" id="ARBA00023284"/>
    </source>
</evidence>
<dbReference type="Gene3D" id="3.40.30.10">
    <property type="entry name" value="Glutaredoxin"/>
    <property type="match status" value="1"/>
</dbReference>
<dbReference type="NCBIfam" id="TIGR01068">
    <property type="entry name" value="thioredoxin"/>
    <property type="match status" value="1"/>
</dbReference>
<dbReference type="EMBL" id="BAABJE010000018">
    <property type="protein sequence ID" value="GAA4803974.1"/>
    <property type="molecule type" value="Genomic_DNA"/>
</dbReference>
<dbReference type="InterPro" id="IPR036249">
    <property type="entry name" value="Thioredoxin-like_sf"/>
</dbReference>
<keyword evidence="4" id="KW-1015">Disulfide bond</keyword>
<dbReference type="RefSeq" id="WP_345304498.1">
    <property type="nucleotide sequence ID" value="NZ_BAABJE010000018.1"/>
</dbReference>
<accession>A0ABP9C299</accession>
<evidence type="ECO:0000256" key="4">
    <source>
        <dbReference type="ARBA" id="ARBA00023157"/>
    </source>
</evidence>
<dbReference type="PANTHER" id="PTHR45663:SF11">
    <property type="entry name" value="GEO12009P1"/>
    <property type="match status" value="1"/>
</dbReference>
<keyword evidence="3" id="KW-0249">Electron transport</keyword>
<comment type="similarity">
    <text evidence="1 7">Belongs to the thioredoxin family.</text>
</comment>